<dbReference type="GO" id="GO:0016740">
    <property type="term" value="F:transferase activity"/>
    <property type="evidence" value="ECO:0007669"/>
    <property type="project" value="UniProtKB-KW"/>
</dbReference>
<gene>
    <name evidence="2" type="ordered locus">PsycPRwf_0242</name>
</gene>
<organism evidence="2">
    <name type="scientific">Psychrobacter sp. (strain PRwf-1)</name>
    <dbReference type="NCBI Taxonomy" id="349106"/>
    <lineage>
        <taxon>Bacteria</taxon>
        <taxon>Pseudomonadati</taxon>
        <taxon>Pseudomonadota</taxon>
        <taxon>Gammaproteobacteria</taxon>
        <taxon>Moraxellales</taxon>
        <taxon>Moraxellaceae</taxon>
        <taxon>Psychrobacter</taxon>
    </lineage>
</organism>
<dbReference type="AlphaFoldDB" id="A5WC06"/>
<proteinExistence type="predicted"/>
<dbReference type="KEGG" id="prw:PsycPRwf_0242"/>
<keyword evidence="2" id="KW-0808">Transferase</keyword>
<name>A5WC06_PSYWF</name>
<evidence type="ECO:0000259" key="1">
    <source>
        <dbReference type="Pfam" id="PF13524"/>
    </source>
</evidence>
<sequence>MLMGNKSLTFIFLSTREAGGMERRYLNLFFYLLDQGLDVDIICTREFYHGFSERGVLIPKDRIQFYDYDGSQNRFFRGLRRVISFPCLIYKAHNSSRLFFVINPGIILYSISLFSRALPSYGFTMANSILKDYNPKYLPRIVRCSSKVDCLSEDIIDYASKYIESNDKKKLRLSPCSFINYDLIEQTTERDIDVAFVGRFVEGKGLELLERIDSKLEDINIHICGFGNFNPHIDHANIYKIDNAFSTLARSKIFLSIQQYENYPSQSLLEAMASGCAIIATDVGLTRKILDESCCIFINYDSDELIHAINYLLSNPDLIKDLGSNAKKKAMSEHNISIYANYFINEFM</sequence>
<reference evidence="2" key="1">
    <citation type="submission" date="2007-05" db="EMBL/GenBank/DDBJ databases">
        <title>Complete sequence of chromosome of Psychrobacter sp. PRwf-1.</title>
        <authorList>
            <consortium name="US DOE Joint Genome Institute"/>
            <person name="Copeland A."/>
            <person name="Lucas S."/>
            <person name="Lapidus A."/>
            <person name="Barry K."/>
            <person name="Detter J.C."/>
            <person name="Glavina del Rio T."/>
            <person name="Hammon N."/>
            <person name="Israni S."/>
            <person name="Dalin E."/>
            <person name="Tice H."/>
            <person name="Pitluck S."/>
            <person name="Chain P."/>
            <person name="Malfatti S."/>
            <person name="Shin M."/>
            <person name="Vergez L."/>
            <person name="Schmutz J."/>
            <person name="Larimer F."/>
            <person name="Land M."/>
            <person name="Hauser L."/>
            <person name="Kyrpides N."/>
            <person name="Kim E."/>
            <person name="Tiedje J."/>
            <person name="Richardson P."/>
        </authorList>
    </citation>
    <scope>NUCLEOTIDE SEQUENCE [LARGE SCALE GENOMIC DNA]</scope>
    <source>
        <strain evidence="2">PRwf-1</strain>
    </source>
</reference>
<accession>A5WC06</accession>
<feature type="domain" description="Spore protein YkvP/CgeB glycosyl transferase-like" evidence="1">
    <location>
        <begin position="208"/>
        <end position="337"/>
    </location>
</feature>
<dbReference type="InterPro" id="IPR055259">
    <property type="entry name" value="YkvP/CgeB_Glyco_trans-like"/>
</dbReference>
<dbReference type="eggNOG" id="COG0438">
    <property type="taxonomic scope" value="Bacteria"/>
</dbReference>
<dbReference type="PANTHER" id="PTHR12526:SF630">
    <property type="entry name" value="GLYCOSYLTRANSFERASE"/>
    <property type="match status" value="1"/>
</dbReference>
<dbReference type="Gene3D" id="3.40.50.2000">
    <property type="entry name" value="Glycogen Phosphorylase B"/>
    <property type="match status" value="1"/>
</dbReference>
<protein>
    <submittedName>
        <fullName evidence="2">Glycosyl transferase, group 1</fullName>
    </submittedName>
</protein>
<dbReference type="EMBL" id="CP000713">
    <property type="protein sequence ID" value="ABQ93197.1"/>
    <property type="molecule type" value="Genomic_DNA"/>
</dbReference>
<evidence type="ECO:0000313" key="2">
    <source>
        <dbReference type="EMBL" id="ABQ93197.1"/>
    </source>
</evidence>
<dbReference type="CDD" id="cd03801">
    <property type="entry name" value="GT4_PimA-like"/>
    <property type="match status" value="1"/>
</dbReference>
<dbReference type="CAZy" id="GT4">
    <property type="family name" value="Glycosyltransferase Family 4"/>
</dbReference>
<dbReference type="STRING" id="349106.PsycPRwf_0242"/>
<dbReference type="HOGENOM" id="CLU_796638_0_0_6"/>
<dbReference type="Pfam" id="PF13524">
    <property type="entry name" value="Glyco_trans_1_2"/>
    <property type="match status" value="1"/>
</dbReference>
<dbReference type="PANTHER" id="PTHR12526">
    <property type="entry name" value="GLYCOSYLTRANSFERASE"/>
    <property type="match status" value="1"/>
</dbReference>
<dbReference type="SUPFAM" id="SSF53756">
    <property type="entry name" value="UDP-Glycosyltransferase/glycogen phosphorylase"/>
    <property type="match status" value="1"/>
</dbReference>